<dbReference type="InterPro" id="IPR009057">
    <property type="entry name" value="Homeodomain-like_sf"/>
</dbReference>
<dbReference type="Pfam" id="PF02954">
    <property type="entry name" value="HTH_8"/>
    <property type="match status" value="1"/>
</dbReference>
<dbReference type="EMBL" id="WAIE01000001">
    <property type="protein sequence ID" value="KAB1442823.1"/>
    <property type="molecule type" value="Genomic_DNA"/>
</dbReference>
<dbReference type="Gene3D" id="1.10.10.60">
    <property type="entry name" value="Homeodomain-like"/>
    <property type="match status" value="1"/>
</dbReference>
<dbReference type="Gene3D" id="3.30.450.20">
    <property type="entry name" value="PAS domain"/>
    <property type="match status" value="1"/>
</dbReference>
<dbReference type="InterPro" id="IPR002197">
    <property type="entry name" value="HTH_Fis"/>
</dbReference>
<dbReference type="AlphaFoldDB" id="A0A6N6N4E9"/>
<dbReference type="CDD" id="cd00130">
    <property type="entry name" value="PAS"/>
    <property type="match status" value="1"/>
</dbReference>
<dbReference type="RefSeq" id="WP_151149013.1">
    <property type="nucleotide sequence ID" value="NZ_WAIE01000001.1"/>
</dbReference>
<dbReference type="SUPFAM" id="SSF55785">
    <property type="entry name" value="PYP-like sensor domain (PAS domain)"/>
    <property type="match status" value="1"/>
</dbReference>
<evidence type="ECO:0000256" key="2">
    <source>
        <dbReference type="ARBA" id="ARBA00022840"/>
    </source>
</evidence>
<evidence type="ECO:0000313" key="7">
    <source>
        <dbReference type="EMBL" id="KAB1442823.1"/>
    </source>
</evidence>
<dbReference type="InterPro" id="IPR058031">
    <property type="entry name" value="AAA_lid_NorR"/>
</dbReference>
<dbReference type="InterPro" id="IPR002078">
    <property type="entry name" value="Sigma_54_int"/>
</dbReference>
<dbReference type="PROSITE" id="PS50045">
    <property type="entry name" value="SIGMA54_INTERACT_4"/>
    <property type="match status" value="1"/>
</dbReference>
<protein>
    <submittedName>
        <fullName evidence="7">PAS domain-containing protein</fullName>
    </submittedName>
</protein>
<evidence type="ECO:0000259" key="5">
    <source>
        <dbReference type="PROSITE" id="PS50045"/>
    </source>
</evidence>
<dbReference type="PROSITE" id="PS00688">
    <property type="entry name" value="SIGMA54_INTERACT_3"/>
    <property type="match status" value="1"/>
</dbReference>
<dbReference type="InterPro" id="IPR035965">
    <property type="entry name" value="PAS-like_dom_sf"/>
</dbReference>
<feature type="domain" description="Sigma-54 factor interaction" evidence="5">
    <location>
        <begin position="146"/>
        <end position="375"/>
    </location>
</feature>
<dbReference type="InterPro" id="IPR000014">
    <property type="entry name" value="PAS"/>
</dbReference>
<dbReference type="Proteomes" id="UP000438699">
    <property type="component" value="Unassembled WGS sequence"/>
</dbReference>
<evidence type="ECO:0000256" key="3">
    <source>
        <dbReference type="ARBA" id="ARBA00023015"/>
    </source>
</evidence>
<dbReference type="PANTHER" id="PTHR32071">
    <property type="entry name" value="TRANSCRIPTIONAL REGULATORY PROTEIN"/>
    <property type="match status" value="1"/>
</dbReference>
<dbReference type="OrthoDB" id="9763792at2"/>
<accession>A0A6N6N4E9</accession>
<dbReference type="SUPFAM" id="SSF46689">
    <property type="entry name" value="Homeodomain-like"/>
    <property type="match status" value="1"/>
</dbReference>
<dbReference type="CDD" id="cd00009">
    <property type="entry name" value="AAA"/>
    <property type="match status" value="1"/>
</dbReference>
<dbReference type="Pfam" id="PF00158">
    <property type="entry name" value="Sigma54_activat"/>
    <property type="match status" value="1"/>
</dbReference>
<name>A0A6N6N4E9_9BACT</name>
<organism evidence="7 8">
    <name type="scientific">Pseudodesulfovibrio senegalensis</name>
    <dbReference type="NCBI Taxonomy" id="1721087"/>
    <lineage>
        <taxon>Bacteria</taxon>
        <taxon>Pseudomonadati</taxon>
        <taxon>Thermodesulfobacteriota</taxon>
        <taxon>Desulfovibrionia</taxon>
        <taxon>Desulfovibrionales</taxon>
        <taxon>Desulfovibrionaceae</taxon>
    </lineage>
</organism>
<dbReference type="GO" id="GO:0005524">
    <property type="term" value="F:ATP binding"/>
    <property type="evidence" value="ECO:0007669"/>
    <property type="project" value="UniProtKB-KW"/>
</dbReference>
<dbReference type="GO" id="GO:0006355">
    <property type="term" value="P:regulation of DNA-templated transcription"/>
    <property type="evidence" value="ECO:0007669"/>
    <property type="project" value="InterPro"/>
</dbReference>
<sequence>MPEVDRERLIQFFTQPGTLSGLLDELPIGVAVLERDGSILLVNGAYESLTGVDRARVTGLRCLHSLRCDFCTRDCPVFAGRSDFPIQQVKGNIINRERKKVPVRLTVAPVFDEAGEQVGVVETVTPVSGPDDYDDPEAGSYSFGKLVGKSPQMDKVFRMVPSVAQTDSSVLITGETGTGKDALAEQIHRASDRADGPFVKVNCGALPDTLMESELFGHAKGAFTGADQNKPGRFRLAHGGSLFLTEIGDLPLNLQVKLLSFLDDKTIYPLGSAKGFHADVRVIVATHRNLEAMVRANQFRQDLLFRLNVIRIHLPPLRERGVDITLLQDHFLRDFRNRFNKKIVGFTRNATDLLGEYHYPGNVRELRNIIEYAVNFCNDKRIHLRHLPAYLHQVSAVPAQEAEALPAPAPAPVPPPTVPEAPAAARASETWEDVERRMILDALVKAHGRRGRAAEILGWGRSTLWRRMKRYGME</sequence>
<dbReference type="Pfam" id="PF08448">
    <property type="entry name" value="PAS_4"/>
    <property type="match status" value="1"/>
</dbReference>
<dbReference type="PROSITE" id="PS00675">
    <property type="entry name" value="SIGMA54_INTERACT_1"/>
    <property type="match status" value="1"/>
</dbReference>
<dbReference type="SUPFAM" id="SSF52540">
    <property type="entry name" value="P-loop containing nucleoside triphosphate hydrolases"/>
    <property type="match status" value="1"/>
</dbReference>
<dbReference type="Gene3D" id="3.40.50.300">
    <property type="entry name" value="P-loop containing nucleotide triphosphate hydrolases"/>
    <property type="match status" value="1"/>
</dbReference>
<dbReference type="InterPro" id="IPR025662">
    <property type="entry name" value="Sigma_54_int_dom_ATP-bd_1"/>
</dbReference>
<dbReference type="PANTHER" id="PTHR32071:SF57">
    <property type="entry name" value="C4-DICARBOXYLATE TRANSPORT TRANSCRIPTIONAL REGULATORY PROTEIN DCTD"/>
    <property type="match status" value="1"/>
</dbReference>
<dbReference type="InterPro" id="IPR013656">
    <property type="entry name" value="PAS_4"/>
</dbReference>
<dbReference type="SMART" id="SM00382">
    <property type="entry name" value="AAA"/>
    <property type="match status" value="1"/>
</dbReference>
<dbReference type="Pfam" id="PF25601">
    <property type="entry name" value="AAA_lid_14"/>
    <property type="match status" value="1"/>
</dbReference>
<keyword evidence="1" id="KW-0547">Nucleotide-binding</keyword>
<feature type="domain" description="PAS" evidence="6">
    <location>
        <begin position="15"/>
        <end position="59"/>
    </location>
</feature>
<keyword evidence="3" id="KW-0805">Transcription regulation</keyword>
<evidence type="ECO:0000256" key="4">
    <source>
        <dbReference type="ARBA" id="ARBA00023163"/>
    </source>
</evidence>
<proteinExistence type="predicted"/>
<comment type="caution">
    <text evidence="7">The sequence shown here is derived from an EMBL/GenBank/DDBJ whole genome shotgun (WGS) entry which is preliminary data.</text>
</comment>
<dbReference type="PRINTS" id="PR01590">
    <property type="entry name" value="HTHFIS"/>
</dbReference>
<dbReference type="InterPro" id="IPR025944">
    <property type="entry name" value="Sigma_54_int_dom_CS"/>
</dbReference>
<dbReference type="FunFam" id="3.40.50.300:FF:000006">
    <property type="entry name" value="DNA-binding transcriptional regulator NtrC"/>
    <property type="match status" value="1"/>
</dbReference>
<gene>
    <name evidence="7" type="ORF">F8A88_00675</name>
</gene>
<reference evidence="7 8" key="1">
    <citation type="journal article" date="2017" name="Int. J. Syst. Evol. Microbiol.">
        <title>Desulfovibrio senegalensis sp. nov., a mesophilic sulfate reducer isolated from marine sediment.</title>
        <authorList>
            <person name="Thioye A."/>
            <person name="Gam Z.B.A."/>
            <person name="Mbengue M."/>
            <person name="Cayol J.L."/>
            <person name="Joseph-Bartoli M."/>
            <person name="Toure-Kane C."/>
            <person name="Labat M."/>
        </authorList>
    </citation>
    <scope>NUCLEOTIDE SEQUENCE [LARGE SCALE GENOMIC DNA]</scope>
    <source>
        <strain evidence="7 8">DSM 101509</strain>
    </source>
</reference>
<dbReference type="InterPro" id="IPR027417">
    <property type="entry name" value="P-loop_NTPase"/>
</dbReference>
<dbReference type="GO" id="GO:0043565">
    <property type="term" value="F:sequence-specific DNA binding"/>
    <property type="evidence" value="ECO:0007669"/>
    <property type="project" value="InterPro"/>
</dbReference>
<keyword evidence="8" id="KW-1185">Reference proteome</keyword>
<evidence type="ECO:0000256" key="1">
    <source>
        <dbReference type="ARBA" id="ARBA00022741"/>
    </source>
</evidence>
<keyword evidence="2" id="KW-0067">ATP-binding</keyword>
<dbReference type="Gene3D" id="1.10.8.60">
    <property type="match status" value="1"/>
</dbReference>
<evidence type="ECO:0000313" key="8">
    <source>
        <dbReference type="Proteomes" id="UP000438699"/>
    </source>
</evidence>
<keyword evidence="4" id="KW-0804">Transcription</keyword>
<evidence type="ECO:0000259" key="6">
    <source>
        <dbReference type="PROSITE" id="PS50112"/>
    </source>
</evidence>
<dbReference type="PROSITE" id="PS50112">
    <property type="entry name" value="PAS"/>
    <property type="match status" value="1"/>
</dbReference>
<dbReference type="InterPro" id="IPR003593">
    <property type="entry name" value="AAA+_ATPase"/>
</dbReference>